<dbReference type="InterPro" id="IPR011333">
    <property type="entry name" value="SKP1/BTB/POZ_sf"/>
</dbReference>
<dbReference type="Proteomes" id="UP001497382">
    <property type="component" value="Unassembled WGS sequence"/>
</dbReference>
<dbReference type="CDD" id="cd00121">
    <property type="entry name" value="MATH"/>
    <property type="match status" value="1"/>
</dbReference>
<protein>
    <recommendedName>
        <fullName evidence="5">Speckle-type POZ protein</fullName>
    </recommendedName>
</protein>
<dbReference type="PROSITE" id="PS50097">
    <property type="entry name" value="BTB"/>
    <property type="match status" value="1"/>
</dbReference>
<dbReference type="AlphaFoldDB" id="A0AAV2AI29"/>
<dbReference type="PANTHER" id="PTHR24413">
    <property type="entry name" value="SPECKLE-TYPE POZ PROTEIN"/>
    <property type="match status" value="1"/>
</dbReference>
<dbReference type="PROSITE" id="PS50144">
    <property type="entry name" value="MATH"/>
    <property type="match status" value="1"/>
</dbReference>
<evidence type="ECO:0000313" key="4">
    <source>
        <dbReference type="Proteomes" id="UP001497382"/>
    </source>
</evidence>
<dbReference type="CDD" id="cd18186">
    <property type="entry name" value="BTB_POZ_ZBTB_KLHL-like"/>
    <property type="match status" value="1"/>
</dbReference>
<dbReference type="InterPro" id="IPR000210">
    <property type="entry name" value="BTB/POZ_dom"/>
</dbReference>
<dbReference type="GO" id="GO:0030163">
    <property type="term" value="P:protein catabolic process"/>
    <property type="evidence" value="ECO:0007669"/>
    <property type="project" value="UniProtKB-ARBA"/>
</dbReference>
<dbReference type="Gene3D" id="2.60.210.10">
    <property type="entry name" value="Apoptosis, Tumor Necrosis Factor Receptor Associated Protein 2, Chain A"/>
    <property type="match status" value="1"/>
</dbReference>
<accession>A0AAV2AI29</accession>
<dbReference type="SMART" id="SM00225">
    <property type="entry name" value="BTB"/>
    <property type="match status" value="1"/>
</dbReference>
<proteinExistence type="predicted"/>
<sequence>MNDGRAECTFLWRIENYSYCWHKNGDGLVSPEFTVDSFEGTVWAINLYPRGDGQDAEGYISLYLTRCKKIDDVPVDFSVKYELSVPAADGLSSRFDGEATFAKGIGYGCRKFLKRDEALLHREADLLPQDTLSVRCKMWRGEGSVREATEITARTRIGIEEISYLHLIESFSKLEPDEEKTIQIKSPAKRHCSLTSSLYLVEDSWEGTIMLEITPSDENQILAKCKISLLDTSGGKTECGELDNRLDDIRKDIKNLPVDLTMQAILNEESDYLPEDNLSLSCECVFSTGVEYSKIEKTAFEKPFVAVSRISNNAQSKSIYHAAQKLSACPSAMDDLKVIYDNQSLTDVVLKTKTKAFPAHKVWLCARSPVFKTMLSSDMREKNSNIILIDDLEDDTVQQLLLFLYTDQLEDLCWDSATKLYYAGDKYQIERLKVICSSFLVDNVNPSSASELLVLADTHSDSDFKEAVEDFILKHEEQVFASKEWDRI</sequence>
<feature type="domain" description="MATH" evidence="2">
    <location>
        <begin position="7"/>
        <end position="138"/>
    </location>
</feature>
<dbReference type="Pfam" id="PF22486">
    <property type="entry name" value="MATH_2"/>
    <property type="match status" value="1"/>
</dbReference>
<gene>
    <name evidence="3" type="ORF">LARSCL_LOCUS12692</name>
</gene>
<evidence type="ECO:0000259" key="2">
    <source>
        <dbReference type="PROSITE" id="PS50144"/>
    </source>
</evidence>
<dbReference type="Pfam" id="PF00651">
    <property type="entry name" value="BTB"/>
    <property type="match status" value="1"/>
</dbReference>
<feature type="domain" description="BTB" evidence="1">
    <location>
        <begin position="346"/>
        <end position="410"/>
    </location>
</feature>
<dbReference type="InterPro" id="IPR002083">
    <property type="entry name" value="MATH/TRAF_dom"/>
</dbReference>
<dbReference type="SUPFAM" id="SSF49599">
    <property type="entry name" value="TRAF domain-like"/>
    <property type="match status" value="1"/>
</dbReference>
<comment type="caution">
    <text evidence="3">The sequence shown here is derived from an EMBL/GenBank/DDBJ whole genome shotgun (WGS) entry which is preliminary data.</text>
</comment>
<evidence type="ECO:0000313" key="3">
    <source>
        <dbReference type="EMBL" id="CAL1283580.1"/>
    </source>
</evidence>
<dbReference type="SUPFAM" id="SSF54695">
    <property type="entry name" value="POZ domain"/>
    <property type="match status" value="1"/>
</dbReference>
<dbReference type="CDD" id="cd14733">
    <property type="entry name" value="BACK"/>
    <property type="match status" value="1"/>
</dbReference>
<name>A0AAV2AI29_9ARAC</name>
<dbReference type="InterPro" id="IPR008974">
    <property type="entry name" value="TRAF-like"/>
</dbReference>
<dbReference type="Gene3D" id="3.30.710.10">
    <property type="entry name" value="Potassium Channel Kv1.1, Chain A"/>
    <property type="match status" value="1"/>
</dbReference>
<evidence type="ECO:0000259" key="1">
    <source>
        <dbReference type="PROSITE" id="PS50097"/>
    </source>
</evidence>
<evidence type="ECO:0008006" key="5">
    <source>
        <dbReference type="Google" id="ProtNLM"/>
    </source>
</evidence>
<dbReference type="EMBL" id="CAXIEN010000169">
    <property type="protein sequence ID" value="CAL1283580.1"/>
    <property type="molecule type" value="Genomic_DNA"/>
</dbReference>
<organism evidence="3 4">
    <name type="scientific">Larinioides sclopetarius</name>
    <dbReference type="NCBI Taxonomy" id="280406"/>
    <lineage>
        <taxon>Eukaryota</taxon>
        <taxon>Metazoa</taxon>
        <taxon>Ecdysozoa</taxon>
        <taxon>Arthropoda</taxon>
        <taxon>Chelicerata</taxon>
        <taxon>Arachnida</taxon>
        <taxon>Araneae</taxon>
        <taxon>Araneomorphae</taxon>
        <taxon>Entelegynae</taxon>
        <taxon>Araneoidea</taxon>
        <taxon>Araneidae</taxon>
        <taxon>Larinioides</taxon>
    </lineage>
</organism>
<reference evidence="3 4" key="1">
    <citation type="submission" date="2024-04" db="EMBL/GenBank/DDBJ databases">
        <authorList>
            <person name="Rising A."/>
            <person name="Reimegard J."/>
            <person name="Sonavane S."/>
            <person name="Akerstrom W."/>
            <person name="Nylinder S."/>
            <person name="Hedman E."/>
            <person name="Kallberg Y."/>
        </authorList>
    </citation>
    <scope>NUCLEOTIDE SEQUENCE [LARGE SCALE GENOMIC DNA]</scope>
</reference>
<keyword evidence="4" id="KW-1185">Reference proteome</keyword>
<dbReference type="Gene3D" id="1.25.40.420">
    <property type="match status" value="1"/>
</dbReference>